<evidence type="ECO:0000256" key="1">
    <source>
        <dbReference type="SAM" id="MobiDB-lite"/>
    </source>
</evidence>
<accession>A0A9N9FB72</accession>
<dbReference type="OrthoDB" id="2367637at2759"/>
<gene>
    <name evidence="2" type="ORF">PBRASI_LOCUS3703</name>
</gene>
<comment type="caution">
    <text evidence="2">The sequence shown here is derived from an EMBL/GenBank/DDBJ whole genome shotgun (WGS) entry which is preliminary data.</text>
</comment>
<reference evidence="2" key="1">
    <citation type="submission" date="2021-06" db="EMBL/GenBank/DDBJ databases">
        <authorList>
            <person name="Kallberg Y."/>
            <person name="Tangrot J."/>
            <person name="Rosling A."/>
        </authorList>
    </citation>
    <scope>NUCLEOTIDE SEQUENCE</scope>
    <source>
        <strain evidence="2">BR232B</strain>
    </source>
</reference>
<keyword evidence="3" id="KW-1185">Reference proteome</keyword>
<name>A0A9N9FB72_9GLOM</name>
<evidence type="ECO:0000313" key="2">
    <source>
        <dbReference type="EMBL" id="CAG8522559.1"/>
    </source>
</evidence>
<proteinExistence type="predicted"/>
<dbReference type="EMBL" id="CAJVPI010000345">
    <property type="protein sequence ID" value="CAG8522559.1"/>
    <property type="molecule type" value="Genomic_DNA"/>
</dbReference>
<dbReference type="Proteomes" id="UP000789739">
    <property type="component" value="Unassembled WGS sequence"/>
</dbReference>
<feature type="region of interest" description="Disordered" evidence="1">
    <location>
        <begin position="1"/>
        <end position="22"/>
    </location>
</feature>
<protein>
    <submittedName>
        <fullName evidence="2">546_t:CDS:1</fullName>
    </submittedName>
</protein>
<dbReference type="AlphaFoldDB" id="A0A9N9FB72"/>
<feature type="region of interest" description="Disordered" evidence="1">
    <location>
        <begin position="81"/>
        <end position="102"/>
    </location>
</feature>
<evidence type="ECO:0000313" key="3">
    <source>
        <dbReference type="Proteomes" id="UP000789739"/>
    </source>
</evidence>
<organism evidence="2 3">
    <name type="scientific">Paraglomus brasilianum</name>
    <dbReference type="NCBI Taxonomy" id="144538"/>
    <lineage>
        <taxon>Eukaryota</taxon>
        <taxon>Fungi</taxon>
        <taxon>Fungi incertae sedis</taxon>
        <taxon>Mucoromycota</taxon>
        <taxon>Glomeromycotina</taxon>
        <taxon>Glomeromycetes</taxon>
        <taxon>Paraglomerales</taxon>
        <taxon>Paraglomeraceae</taxon>
        <taxon>Paraglomus</taxon>
    </lineage>
</organism>
<sequence length="322" mass="37119">MSKHTPNTKFPKDLSSPNKELEDVPFARISKTIINKIPDHPDTFLPVATLQRPVDKRRSGRLDEKYSDTHQEITNLVTECLPTSPSLSSSSSHPPPNYSQYQQNLGKSFKTLLRNKQPEIFELGWEEIRAREEESISNDEQCLSLPVHPTQPYRWRSPNNSASAAPLHNNLTSINSQMFSQTRSQTPVRFSSQLFSSNDETAQQPSTHTYTRGRIMHGWRTEIWERMLENTEKNKPIQHFGCKDHNESETGSDWSDWSDWSWIYLDEKDKVRILVQEFSFSFQSSPSSNIYTRQMVVKNLTFDDVAKTSSEVESRGEDSSSE</sequence>
<feature type="compositionally biased region" description="Low complexity" evidence="1">
    <location>
        <begin position="82"/>
        <end position="92"/>
    </location>
</feature>